<feature type="region of interest" description="Disordered" evidence="13">
    <location>
        <begin position="596"/>
        <end position="617"/>
    </location>
</feature>
<comment type="cofactor">
    <cofactor evidence="1 12">
        <name>Cu(+)</name>
        <dbReference type="ChEBI" id="CHEBI:49552"/>
    </cofactor>
</comment>
<accession>A0A1G6QJE5</accession>
<dbReference type="RefSeq" id="WP_245701121.1">
    <property type="nucleotide sequence ID" value="NZ_FMYH01000004.1"/>
</dbReference>
<feature type="transmembrane region" description="Helical" evidence="14">
    <location>
        <begin position="399"/>
        <end position="420"/>
    </location>
</feature>
<keyword evidence="14" id="KW-1133">Transmembrane helix</keyword>
<keyword evidence="7 12" id="KW-0479">Metal-binding</keyword>
<dbReference type="STRING" id="1814289.SAMN05216410_2557"/>
<keyword evidence="10 12" id="KW-0186">Copper</keyword>
<feature type="transmembrane region" description="Helical" evidence="14">
    <location>
        <begin position="374"/>
        <end position="393"/>
    </location>
</feature>
<dbReference type="InterPro" id="IPR008972">
    <property type="entry name" value="Cupredoxin"/>
</dbReference>
<feature type="transmembrane region" description="Helical" evidence="14">
    <location>
        <begin position="66"/>
        <end position="85"/>
    </location>
</feature>
<feature type="compositionally biased region" description="Gly residues" evidence="13">
    <location>
        <begin position="601"/>
        <end position="613"/>
    </location>
</feature>
<dbReference type="InterPro" id="IPR001287">
    <property type="entry name" value="NO2-reductase_Cu"/>
</dbReference>
<dbReference type="SUPFAM" id="SSF49503">
    <property type="entry name" value="Cupredoxins"/>
    <property type="match status" value="3"/>
</dbReference>
<evidence type="ECO:0000256" key="6">
    <source>
        <dbReference type="ARBA" id="ARBA00017290"/>
    </source>
</evidence>
<feature type="binding site" description="type 1 copper site" evidence="12">
    <location>
        <position position="775"/>
    </location>
    <ligand>
        <name>Cu cation</name>
        <dbReference type="ChEBI" id="CHEBI:23378"/>
        <label>1</label>
    </ligand>
</feature>
<dbReference type="CDD" id="cd04208">
    <property type="entry name" value="CuRO_2_CuNIR"/>
    <property type="match status" value="1"/>
</dbReference>
<feature type="transmembrane region" description="Helical" evidence="14">
    <location>
        <begin position="197"/>
        <end position="221"/>
    </location>
</feature>
<dbReference type="GO" id="GO:0005507">
    <property type="term" value="F:copper ion binding"/>
    <property type="evidence" value="ECO:0007669"/>
    <property type="project" value="InterPro"/>
</dbReference>
<feature type="binding site" description="type 1 copper site" evidence="12">
    <location>
        <position position="918"/>
    </location>
    <ligand>
        <name>Cu cation</name>
        <dbReference type="ChEBI" id="CHEBI:23378"/>
        <label>1</label>
    </ligand>
</feature>
<feature type="transmembrane region" description="Helical" evidence="14">
    <location>
        <begin position="241"/>
        <end position="262"/>
    </location>
</feature>
<evidence type="ECO:0000256" key="1">
    <source>
        <dbReference type="ARBA" id="ARBA00001960"/>
    </source>
</evidence>
<feature type="transmembrane region" description="Helical" evidence="14">
    <location>
        <begin position="325"/>
        <end position="353"/>
    </location>
</feature>
<keyword evidence="14" id="KW-0472">Membrane</keyword>
<feature type="transmembrane region" description="Helical" evidence="14">
    <location>
        <begin position="131"/>
        <end position="152"/>
    </location>
</feature>
<feature type="transmembrane region" description="Helical" evidence="14">
    <location>
        <begin position="164"/>
        <end position="185"/>
    </location>
</feature>
<keyword evidence="9" id="KW-0560">Oxidoreductase</keyword>
<feature type="transmembrane region" description="Helical" evidence="14">
    <location>
        <begin position="268"/>
        <end position="287"/>
    </location>
</feature>
<dbReference type="EMBL" id="FMYH01000004">
    <property type="protein sequence ID" value="SDC92291.1"/>
    <property type="molecule type" value="Genomic_DNA"/>
</dbReference>
<feature type="binding site" description="type 1 copper site" evidence="12">
    <location>
        <position position="770"/>
    </location>
    <ligand>
        <name>Cu cation</name>
        <dbReference type="ChEBI" id="CHEBI:23378"/>
        <label>1</label>
    </ligand>
</feature>
<feature type="binding site" description="type 1 copper site" evidence="12">
    <location>
        <position position="762"/>
    </location>
    <ligand>
        <name>Cu cation</name>
        <dbReference type="ChEBI" id="CHEBI:23378"/>
        <label>1</label>
    </ligand>
</feature>
<dbReference type="AlphaFoldDB" id="A0A1G6QJE5"/>
<dbReference type="InterPro" id="IPR045087">
    <property type="entry name" value="Cu-oxidase_fam"/>
</dbReference>
<evidence type="ECO:0000256" key="12">
    <source>
        <dbReference type="PIRSR" id="PIRSR601287-1"/>
    </source>
</evidence>
<keyword evidence="17" id="KW-1185">Reference proteome</keyword>
<feature type="transmembrane region" description="Helical" evidence="14">
    <location>
        <begin position="105"/>
        <end position="125"/>
    </location>
</feature>
<feature type="binding site" description="type 1 copper site" evidence="12">
    <location>
        <position position="722"/>
    </location>
    <ligand>
        <name>Cu cation</name>
        <dbReference type="ChEBI" id="CHEBI:23378"/>
        <label>1</label>
    </ligand>
</feature>
<feature type="region of interest" description="Disordered" evidence="13">
    <location>
        <begin position="1"/>
        <end position="31"/>
    </location>
</feature>
<dbReference type="GO" id="GO:0050421">
    <property type="term" value="F:nitrite reductase (NO-forming) activity"/>
    <property type="evidence" value="ECO:0007669"/>
    <property type="project" value="UniProtKB-EC"/>
</dbReference>
<dbReference type="Proteomes" id="UP000199039">
    <property type="component" value="Unassembled WGS sequence"/>
</dbReference>
<evidence type="ECO:0000256" key="14">
    <source>
        <dbReference type="SAM" id="Phobius"/>
    </source>
</evidence>
<feature type="binding site" description="type 1 copper site" evidence="12">
    <location>
        <position position="761"/>
    </location>
    <ligand>
        <name>Cu cation</name>
        <dbReference type="ChEBI" id="CHEBI:23378"/>
        <label>1</label>
    </ligand>
</feature>
<dbReference type="CDD" id="cd11020">
    <property type="entry name" value="CuRO_1_CuNIR"/>
    <property type="match status" value="1"/>
</dbReference>
<dbReference type="Gene3D" id="2.60.40.420">
    <property type="entry name" value="Cupredoxins - blue copper proteins"/>
    <property type="match status" value="3"/>
</dbReference>
<evidence type="ECO:0000313" key="17">
    <source>
        <dbReference type="Proteomes" id="UP000199039"/>
    </source>
</evidence>
<feature type="domain" description="Plastocyanin-like" evidence="15">
    <location>
        <begin position="676"/>
        <end position="784"/>
    </location>
</feature>
<dbReference type="InterPro" id="IPR011707">
    <property type="entry name" value="Cu-oxidase-like_N"/>
</dbReference>
<comment type="cofactor">
    <cofactor evidence="2 12">
        <name>Cu(2+)</name>
        <dbReference type="ChEBI" id="CHEBI:29036"/>
    </cofactor>
</comment>
<proteinExistence type="inferred from homology"/>
<gene>
    <name evidence="16" type="ORF">SAMN05216410_2557</name>
</gene>
<dbReference type="EC" id="1.7.2.1" evidence="5"/>
<comment type="catalytic activity">
    <reaction evidence="11">
        <text>nitric oxide + Fe(III)-[cytochrome c] + H2O = Fe(II)-[cytochrome c] + nitrite + 2 H(+)</text>
        <dbReference type="Rhea" id="RHEA:15233"/>
        <dbReference type="Rhea" id="RHEA-COMP:10350"/>
        <dbReference type="Rhea" id="RHEA-COMP:14399"/>
        <dbReference type="ChEBI" id="CHEBI:15377"/>
        <dbReference type="ChEBI" id="CHEBI:15378"/>
        <dbReference type="ChEBI" id="CHEBI:16301"/>
        <dbReference type="ChEBI" id="CHEBI:16480"/>
        <dbReference type="ChEBI" id="CHEBI:29033"/>
        <dbReference type="ChEBI" id="CHEBI:29034"/>
        <dbReference type="EC" id="1.7.2.1"/>
    </reaction>
</comment>
<evidence type="ECO:0000256" key="9">
    <source>
        <dbReference type="ARBA" id="ARBA00023002"/>
    </source>
</evidence>
<evidence type="ECO:0000256" key="7">
    <source>
        <dbReference type="ARBA" id="ARBA00022723"/>
    </source>
</evidence>
<evidence type="ECO:0000256" key="10">
    <source>
        <dbReference type="ARBA" id="ARBA00023008"/>
    </source>
</evidence>
<feature type="binding site" description="type 1 copper site" evidence="12">
    <location>
        <position position="727"/>
    </location>
    <ligand>
        <name>Cu cation</name>
        <dbReference type="ChEBI" id="CHEBI:23378"/>
        <label>1</label>
    </ligand>
</feature>
<evidence type="ECO:0000259" key="15">
    <source>
        <dbReference type="Pfam" id="PF07732"/>
    </source>
</evidence>
<dbReference type="PANTHER" id="PTHR11709:SF394">
    <property type="entry name" value="FI03373P-RELATED"/>
    <property type="match status" value="1"/>
</dbReference>
<evidence type="ECO:0000256" key="13">
    <source>
        <dbReference type="SAM" id="MobiDB-lite"/>
    </source>
</evidence>
<feature type="transmembrane region" description="Helical" evidence="14">
    <location>
        <begin position="461"/>
        <end position="479"/>
    </location>
</feature>
<evidence type="ECO:0000256" key="5">
    <source>
        <dbReference type="ARBA" id="ARBA00011882"/>
    </source>
</evidence>
<keyword evidence="8" id="KW-0677">Repeat</keyword>
<evidence type="ECO:0000256" key="8">
    <source>
        <dbReference type="ARBA" id="ARBA00022737"/>
    </source>
</evidence>
<evidence type="ECO:0000313" key="16">
    <source>
        <dbReference type="EMBL" id="SDC92291.1"/>
    </source>
</evidence>
<evidence type="ECO:0000256" key="3">
    <source>
        <dbReference type="ARBA" id="ARBA00010609"/>
    </source>
</evidence>
<evidence type="ECO:0000256" key="2">
    <source>
        <dbReference type="ARBA" id="ARBA00001973"/>
    </source>
</evidence>
<comment type="subunit">
    <text evidence="4">Homotrimer.</text>
</comment>
<dbReference type="PANTHER" id="PTHR11709">
    <property type="entry name" value="MULTI-COPPER OXIDASE"/>
    <property type="match status" value="1"/>
</dbReference>
<dbReference type="Pfam" id="PF07732">
    <property type="entry name" value="Cu-oxidase_3"/>
    <property type="match status" value="1"/>
</dbReference>
<reference evidence="16 17" key="1">
    <citation type="submission" date="2016-09" db="EMBL/GenBank/DDBJ databases">
        <authorList>
            <person name="Capua I."/>
            <person name="De Benedictis P."/>
            <person name="Joannis T."/>
            <person name="Lombin L.H."/>
            <person name="Cattoli G."/>
        </authorList>
    </citation>
    <scope>NUCLEOTIDE SEQUENCE [LARGE SCALE GENOMIC DNA]</scope>
    <source>
        <strain evidence="16 17">ISLP-3</strain>
    </source>
</reference>
<organism evidence="16 17">
    <name type="scientific">Sanguibacter gelidistatuariae</name>
    <dbReference type="NCBI Taxonomy" id="1814289"/>
    <lineage>
        <taxon>Bacteria</taxon>
        <taxon>Bacillati</taxon>
        <taxon>Actinomycetota</taxon>
        <taxon>Actinomycetes</taxon>
        <taxon>Micrococcales</taxon>
        <taxon>Sanguibacteraceae</taxon>
        <taxon>Sanguibacter</taxon>
    </lineage>
</organism>
<keyword evidence="14" id="KW-0812">Transmembrane</keyword>
<evidence type="ECO:0000256" key="4">
    <source>
        <dbReference type="ARBA" id="ARBA00011233"/>
    </source>
</evidence>
<sequence length="935" mass="95701">MTAPRPSTPRPSTPRPASIGLRPTSPPPTGSRTAWHLRANLPTAFWLLATFAVALGHRFVPEGGWLLVHMLLLGAVTNAILVWSAHFADALLHRPVTVASRRWQVARIALLNAGIVVVIAGVLTATWQVTAVGATGVGAAVAAHGAVLGLQSRRALPSRFTSTITYYVTACMLLPVGAALGALLSAGLDDRWHNRVVFAHVTLNLLGFVGLTVTGTLMTLWPTILRTKIADGAERAARRGLVVLLVSLSVLLVGALTGQRLIAGAGVLGYAAGLVTICVPLVAVARVKPPTSYAAWSVAAGVTWLLGSLLTLVVIAAIGPTWSDAAAHVGLVTSALVAGFAAQVLLGALSYLLPVVLGGGPGAVRATSAAMDRAAPIRLILINGGLALCVLPVPSLVRVLASMLVLVGFAFFVGCVVSILRLHRARSRAGTASPALVSATTPAERVAAAAAAPPPARRTGLVGVAIGALVLAVVAGVSLDPAALGIGKSAAGAVAATGETTTVQVEARDMRFFPDSVDVPVGNTLIIELTNVDTQVHDLALDTGATSGRLSPGATARIEAGVIGRTVDGWCTVIGHRQMGMVFTVNVVGADGQPLAEGDGAAEGGAASGTGDGMDGEMDHSTMPGGEAAASAADDLDFMRKPAADFRARDAALAPARADGGDPSSPATHAITLTVSETVTEVAPGVTQKLWTFGGTAPGPTLHGKIGDTFDVTLVNDGTIGHSIDFHAGALAPDQPMRTIAPGESLTYRFTATRAGIWMYHCSTMPMSAHIANGMFGAVIIDPEGLAPVDREYVLVQSEFYLGPQGGEVDTAKIAAETPDIVAFNGYANQYDVDPLTARVGERVRVWVLAAGPSRGTSFHVVGGQFDTVFLEGAYTLQPGTPSAVAGGGAQALGLTTAQGGFVELEFGEAGTYPFVSHSMVDAERGAHGLLKVTD</sequence>
<feature type="compositionally biased region" description="Pro residues" evidence="13">
    <location>
        <begin position="1"/>
        <end position="14"/>
    </location>
</feature>
<feature type="transmembrane region" description="Helical" evidence="14">
    <location>
        <begin position="41"/>
        <end position="60"/>
    </location>
</feature>
<comment type="similarity">
    <text evidence="3">Belongs to the multicopper oxidase family.</text>
</comment>
<protein>
    <recommendedName>
        <fullName evidence="6">Copper-containing nitrite reductase</fullName>
        <ecNumber evidence="5">1.7.2.1</ecNumber>
    </recommendedName>
</protein>
<dbReference type="PRINTS" id="PR00695">
    <property type="entry name" value="CUNO2RDTASE"/>
</dbReference>
<name>A0A1G6QJE5_9MICO</name>
<evidence type="ECO:0000256" key="11">
    <source>
        <dbReference type="ARBA" id="ARBA00049340"/>
    </source>
</evidence>
<feature type="transmembrane region" description="Helical" evidence="14">
    <location>
        <begin position="294"/>
        <end position="319"/>
    </location>
</feature>